<dbReference type="AlphaFoldDB" id="A0A6A5SUH9"/>
<reference evidence="1" key="1">
    <citation type="journal article" date="2020" name="Stud. Mycol.">
        <title>101 Dothideomycetes genomes: a test case for predicting lifestyles and emergence of pathogens.</title>
        <authorList>
            <person name="Haridas S."/>
            <person name="Albert R."/>
            <person name="Binder M."/>
            <person name="Bloem J."/>
            <person name="Labutti K."/>
            <person name="Salamov A."/>
            <person name="Andreopoulos B."/>
            <person name="Baker S."/>
            <person name="Barry K."/>
            <person name="Bills G."/>
            <person name="Bluhm B."/>
            <person name="Cannon C."/>
            <person name="Castanera R."/>
            <person name="Culley D."/>
            <person name="Daum C."/>
            <person name="Ezra D."/>
            <person name="Gonzalez J."/>
            <person name="Henrissat B."/>
            <person name="Kuo A."/>
            <person name="Liang C."/>
            <person name="Lipzen A."/>
            <person name="Lutzoni F."/>
            <person name="Magnuson J."/>
            <person name="Mondo S."/>
            <person name="Nolan M."/>
            <person name="Ohm R."/>
            <person name="Pangilinan J."/>
            <person name="Park H.-J."/>
            <person name="Ramirez L."/>
            <person name="Alfaro M."/>
            <person name="Sun H."/>
            <person name="Tritt A."/>
            <person name="Yoshinaga Y."/>
            <person name="Zwiers L.-H."/>
            <person name="Turgeon B."/>
            <person name="Goodwin S."/>
            <person name="Spatafora J."/>
            <person name="Crous P."/>
            <person name="Grigoriev I."/>
        </authorList>
    </citation>
    <scope>NUCLEOTIDE SEQUENCE</scope>
    <source>
        <strain evidence="1">CBS 161.51</strain>
    </source>
</reference>
<gene>
    <name evidence="1" type="ORF">EJ02DRAFT_132500</name>
</gene>
<name>A0A6A5SUH9_9PLEO</name>
<keyword evidence="2" id="KW-1185">Reference proteome</keyword>
<organism evidence="1 2">
    <name type="scientific">Clathrospora elynae</name>
    <dbReference type="NCBI Taxonomy" id="706981"/>
    <lineage>
        <taxon>Eukaryota</taxon>
        <taxon>Fungi</taxon>
        <taxon>Dikarya</taxon>
        <taxon>Ascomycota</taxon>
        <taxon>Pezizomycotina</taxon>
        <taxon>Dothideomycetes</taxon>
        <taxon>Pleosporomycetidae</taxon>
        <taxon>Pleosporales</taxon>
        <taxon>Diademaceae</taxon>
        <taxon>Clathrospora</taxon>
    </lineage>
</organism>
<proteinExistence type="predicted"/>
<dbReference type="Proteomes" id="UP000800038">
    <property type="component" value="Unassembled WGS sequence"/>
</dbReference>
<protein>
    <submittedName>
        <fullName evidence="1">Uncharacterized protein</fullName>
    </submittedName>
</protein>
<accession>A0A6A5SUH9</accession>
<sequence length="122" mass="13872">MVGRVSLHPYLLTLPLLSYISHPTSCLSQRSRRIECSFLYTLPNLLSLSLIVQAPSLAFRTNAVVFPAFRSKLWVATPLRHRTAMRPVICGNPDIRHPRSKNSSIRRNFYLGHGRSFSGRKP</sequence>
<dbReference type="EMBL" id="ML976025">
    <property type="protein sequence ID" value="KAF1943384.1"/>
    <property type="molecule type" value="Genomic_DNA"/>
</dbReference>
<evidence type="ECO:0000313" key="1">
    <source>
        <dbReference type="EMBL" id="KAF1943384.1"/>
    </source>
</evidence>
<evidence type="ECO:0000313" key="2">
    <source>
        <dbReference type="Proteomes" id="UP000800038"/>
    </source>
</evidence>